<name>A0AAD7HKD7_9AGAR</name>
<organism evidence="1 2">
    <name type="scientific">Mycena metata</name>
    <dbReference type="NCBI Taxonomy" id="1033252"/>
    <lineage>
        <taxon>Eukaryota</taxon>
        <taxon>Fungi</taxon>
        <taxon>Dikarya</taxon>
        <taxon>Basidiomycota</taxon>
        <taxon>Agaricomycotina</taxon>
        <taxon>Agaricomycetes</taxon>
        <taxon>Agaricomycetidae</taxon>
        <taxon>Agaricales</taxon>
        <taxon>Marasmiineae</taxon>
        <taxon>Mycenaceae</taxon>
        <taxon>Mycena</taxon>
    </lineage>
</organism>
<gene>
    <name evidence="1" type="ORF">B0H16DRAFT_1737986</name>
</gene>
<sequence>MLQPGLDGLSEVWTANPTSNPETCLMKIIQPSICAGPGEGYEGPWHLAHNEAWVYRCLSEKQGLSIPYFFGLHTITTPFQETAWVLVLEFIPGLTANELFNSRSIPNI</sequence>
<proteinExistence type="predicted"/>
<keyword evidence="2" id="KW-1185">Reference proteome</keyword>
<protein>
    <submittedName>
        <fullName evidence="1">Uncharacterized protein</fullName>
    </submittedName>
</protein>
<evidence type="ECO:0000313" key="2">
    <source>
        <dbReference type="Proteomes" id="UP001215598"/>
    </source>
</evidence>
<evidence type="ECO:0000313" key="1">
    <source>
        <dbReference type="EMBL" id="KAJ7722033.1"/>
    </source>
</evidence>
<accession>A0AAD7HKD7</accession>
<reference evidence="1" key="1">
    <citation type="submission" date="2023-03" db="EMBL/GenBank/DDBJ databases">
        <title>Massive genome expansion in bonnet fungi (Mycena s.s.) driven by repeated elements and novel gene families across ecological guilds.</title>
        <authorList>
            <consortium name="Lawrence Berkeley National Laboratory"/>
            <person name="Harder C.B."/>
            <person name="Miyauchi S."/>
            <person name="Viragh M."/>
            <person name="Kuo A."/>
            <person name="Thoen E."/>
            <person name="Andreopoulos B."/>
            <person name="Lu D."/>
            <person name="Skrede I."/>
            <person name="Drula E."/>
            <person name="Henrissat B."/>
            <person name="Morin E."/>
            <person name="Kohler A."/>
            <person name="Barry K."/>
            <person name="LaButti K."/>
            <person name="Morin E."/>
            <person name="Salamov A."/>
            <person name="Lipzen A."/>
            <person name="Mereny Z."/>
            <person name="Hegedus B."/>
            <person name="Baldrian P."/>
            <person name="Stursova M."/>
            <person name="Weitz H."/>
            <person name="Taylor A."/>
            <person name="Grigoriev I.V."/>
            <person name="Nagy L.G."/>
            <person name="Martin F."/>
            <person name="Kauserud H."/>
        </authorList>
    </citation>
    <scope>NUCLEOTIDE SEQUENCE</scope>
    <source>
        <strain evidence="1">CBHHK182m</strain>
    </source>
</reference>
<comment type="caution">
    <text evidence="1">The sequence shown here is derived from an EMBL/GenBank/DDBJ whole genome shotgun (WGS) entry which is preliminary data.</text>
</comment>
<dbReference type="AlphaFoldDB" id="A0AAD7HKD7"/>
<dbReference type="Proteomes" id="UP001215598">
    <property type="component" value="Unassembled WGS sequence"/>
</dbReference>
<dbReference type="EMBL" id="JARKIB010000224">
    <property type="protein sequence ID" value="KAJ7722033.1"/>
    <property type="molecule type" value="Genomic_DNA"/>
</dbReference>